<accession>A0ACC2VWM4</accession>
<evidence type="ECO:0000313" key="2">
    <source>
        <dbReference type="Proteomes" id="UP001227268"/>
    </source>
</evidence>
<proteinExistence type="predicted"/>
<reference evidence="1" key="1">
    <citation type="submission" date="2023-04" db="EMBL/GenBank/DDBJ databases">
        <title>Draft Genome sequencing of Naganishia species isolated from polar environments using Oxford Nanopore Technology.</title>
        <authorList>
            <person name="Leo P."/>
            <person name="Venkateswaran K."/>
        </authorList>
    </citation>
    <scope>NUCLEOTIDE SEQUENCE</scope>
    <source>
        <strain evidence="1">MNA-CCFEE 5423</strain>
    </source>
</reference>
<dbReference type="EMBL" id="JASBWT010000006">
    <property type="protein sequence ID" value="KAJ9103823.1"/>
    <property type="molecule type" value="Genomic_DNA"/>
</dbReference>
<sequence>MALPGNGAGSSAFVDYEDSRDIPVQQTSAAGGANARNISAQEIQREMATLRSLRRRSASSVGPGALSFDPDLPPPTSSVVHATSPPKSSPYMHQHQHYRLHDDNIQSTRESSAQSPTSPVSPSRSSATSAQYSQGSSKSPNALDSTYQLPAIEYEPFQHDRESEFDRFPQSYELDPDKPIMAQGEARLAGILPSAPSDDPRHLYWVPAHLHPELAPTEFRAFLKEHAYGDSANANTGDASSLARSPSWLARAGANGTGMVADLARRSSSLRDGSVRPSQSGLGPVGSAPSAQSVPSLGAASSLSRKRSMLSRQYHPRQNDDVENEPPPLPLHRQGSLSRSLTRSRSVRGSGIYGGGAADQGVTLEDLQKLESIADEAAESGDPEVMRTLLKRSLTLNFSNDFVEGHPEVAQVISEEDSPILLTPTGSIMRRNAGTRRERGSGVGSRLASSRRSKGRDALSGALADNAEPASPLDSQMRPYGSESDQRTGAPSASLAPPPDASTDPRRRRSVDSDSDEMYSAESGSVSEATGVLPSDDRRPSTASTEDSSIYDAYATSDSQADTSVESSVSSTSNGVDSSSEDYHARENRTASDLSFEKSLHGLIPAYIVPADQGDQLHEIEHGDGGDRTPTSQISEDAARSRIVGESTQQQQLPRQVYDAPRSTVTPPSPPETIRHQLHAASEKPAAIAKHQQSPKQPVVQELSVSTKQPVKVELAPPPSKLLKPKQSTEKLKVKSEKRGGLFSKNKDKDKSKQSDKKEEKGFLGSLFGSKKKHEDTAPSKFSQEGKATAAALLGTSKSAKSLGLIPMRGPSPTSPGFAPYARYPIHVERAVYRLSHIKLANPRRPLYEQVLISNLMFWYLSIINKPVMPSSPQSPQHKDTPVMQSSGEAEKASPSAARPSVVRNTTPAAPQVANKSPAPPAVAEAGAKRTSLSKPEQRGGQIRPRSAETPVRSPQYGMQNLQMQQEYTTRPPPRSTSSQQLAPEPSQAPHLSQTAAPAVRRQPLPNPINTNVPPVIHQPPPRNPQPVYENSPQQYSPAEKPRRTSQTANSLPLMENGRRPLPDRAPHQQGDRPYGAPYLEPPAQYQSQPERRESPRPRQAYPTHSGPQPGQVFQYPSAMLNIKPGQVFPSGGRSPVGTQPGQVFQHPQYNHNAQYASQSFEQPAARLPPGAINPRQSRQDQGWNASPHLGSPVSVDPKGTSVYDQANGRRATSGGEPYYNEYSGPGQQASTRSVSASAVGIHDPRVQQTRHGVPDAKMRTPSPQPPNQNHEQNYAFRQPIPGHYEPRR</sequence>
<dbReference type="Proteomes" id="UP001227268">
    <property type="component" value="Unassembled WGS sequence"/>
</dbReference>
<name>A0ACC2VWM4_9TREE</name>
<evidence type="ECO:0000313" key="1">
    <source>
        <dbReference type="EMBL" id="KAJ9103823.1"/>
    </source>
</evidence>
<gene>
    <name evidence="1" type="ORF">QFC21_002285</name>
</gene>
<comment type="caution">
    <text evidence="1">The sequence shown here is derived from an EMBL/GenBank/DDBJ whole genome shotgun (WGS) entry which is preliminary data.</text>
</comment>
<keyword evidence="2" id="KW-1185">Reference proteome</keyword>
<protein>
    <submittedName>
        <fullName evidence="1">Uncharacterized protein</fullName>
    </submittedName>
</protein>
<organism evidence="1 2">
    <name type="scientific">Naganishia friedmannii</name>
    <dbReference type="NCBI Taxonomy" id="89922"/>
    <lineage>
        <taxon>Eukaryota</taxon>
        <taxon>Fungi</taxon>
        <taxon>Dikarya</taxon>
        <taxon>Basidiomycota</taxon>
        <taxon>Agaricomycotina</taxon>
        <taxon>Tremellomycetes</taxon>
        <taxon>Filobasidiales</taxon>
        <taxon>Filobasidiaceae</taxon>
        <taxon>Naganishia</taxon>
    </lineage>
</organism>